<keyword evidence="2" id="KW-1185">Reference proteome</keyword>
<evidence type="ECO:0000313" key="2">
    <source>
        <dbReference type="Proteomes" id="UP000546126"/>
    </source>
</evidence>
<gene>
    <name evidence="1" type="ORF">HT134_27735</name>
</gene>
<accession>A0A7Y6MCY9</accession>
<dbReference type="InterPro" id="IPR045592">
    <property type="entry name" value="DUF6461"/>
</dbReference>
<sequence>MSGATAATYAWLCEEFTDGTGETWLCACFVRDLSPQEALRRIDVTPGSPSESGEGVAAYAAGGGTVLIEYGWARTVYDRVDLLSVGTSAAAMYMNIKNDGFTYCADGRRITTFSLYAYSLRKGTDPDRLQTDVEDLGMDVDGDQLGFLDDPVSSALALAERATGVHLSSARFARPALIGSL</sequence>
<protein>
    <submittedName>
        <fullName evidence="1">Uncharacterized protein</fullName>
    </submittedName>
</protein>
<organism evidence="1 2">
    <name type="scientific">Nonomuraea rhodomycinica</name>
    <dbReference type="NCBI Taxonomy" id="1712872"/>
    <lineage>
        <taxon>Bacteria</taxon>
        <taxon>Bacillati</taxon>
        <taxon>Actinomycetota</taxon>
        <taxon>Actinomycetes</taxon>
        <taxon>Streptosporangiales</taxon>
        <taxon>Streptosporangiaceae</taxon>
        <taxon>Nonomuraea</taxon>
    </lineage>
</organism>
<proteinExistence type="predicted"/>
<dbReference type="Pfam" id="PF20062">
    <property type="entry name" value="DUF6461"/>
    <property type="match status" value="1"/>
</dbReference>
<name>A0A7Y6MCY9_9ACTN</name>
<reference evidence="1 2" key="1">
    <citation type="submission" date="2020-06" db="EMBL/GenBank/DDBJ databases">
        <authorList>
            <person name="Chanama M."/>
        </authorList>
    </citation>
    <scope>NUCLEOTIDE SEQUENCE [LARGE SCALE GENOMIC DNA]</scope>
    <source>
        <strain evidence="1 2">TBRC6557</strain>
    </source>
</reference>
<dbReference type="EMBL" id="JABWGO010000007">
    <property type="protein sequence ID" value="NUW43893.1"/>
    <property type="molecule type" value="Genomic_DNA"/>
</dbReference>
<dbReference type="Proteomes" id="UP000546126">
    <property type="component" value="Unassembled WGS sequence"/>
</dbReference>
<evidence type="ECO:0000313" key="1">
    <source>
        <dbReference type="EMBL" id="NUW43893.1"/>
    </source>
</evidence>
<comment type="caution">
    <text evidence="1">The sequence shown here is derived from an EMBL/GenBank/DDBJ whole genome shotgun (WGS) entry which is preliminary data.</text>
</comment>
<dbReference type="AlphaFoldDB" id="A0A7Y6MCY9"/>
<dbReference type="RefSeq" id="WP_175603389.1">
    <property type="nucleotide sequence ID" value="NZ_JABWGO010000007.1"/>
</dbReference>